<name>M6U1R6_9LEPT</name>
<sequence>MNYCAKSILAVPCQANFSDFSKSLQTAVIKDCQGGKADFWKSGHGNW</sequence>
<accession>M6U1R6</accession>
<gene>
    <name evidence="1" type="ORF">LEP1GSC186_3297</name>
</gene>
<proteinExistence type="predicted"/>
<dbReference type="EMBL" id="AHOP02000061">
    <property type="protein sequence ID" value="EMO38977.1"/>
    <property type="molecule type" value="Genomic_DNA"/>
</dbReference>
<protein>
    <submittedName>
        <fullName evidence="1">Uncharacterized protein</fullName>
    </submittedName>
</protein>
<evidence type="ECO:0000313" key="2">
    <source>
        <dbReference type="Proteomes" id="UP000012153"/>
    </source>
</evidence>
<dbReference type="AlphaFoldDB" id="M6U1R6"/>
<dbReference type="Proteomes" id="UP000012153">
    <property type="component" value="Unassembled WGS sequence"/>
</dbReference>
<organism evidence="1 2">
    <name type="scientific">Leptospira noguchii serovar Autumnalis str. ZUN142</name>
    <dbReference type="NCBI Taxonomy" id="1085540"/>
    <lineage>
        <taxon>Bacteria</taxon>
        <taxon>Pseudomonadati</taxon>
        <taxon>Spirochaetota</taxon>
        <taxon>Spirochaetia</taxon>
        <taxon>Leptospirales</taxon>
        <taxon>Leptospiraceae</taxon>
        <taxon>Leptospira</taxon>
    </lineage>
</organism>
<reference evidence="1 2" key="1">
    <citation type="submission" date="2013-01" db="EMBL/GenBank/DDBJ databases">
        <authorList>
            <person name="Harkins D.M."/>
            <person name="Durkin A.S."/>
            <person name="Brinkac L.M."/>
            <person name="Haft D.H."/>
            <person name="Selengut J.D."/>
            <person name="Sanka R."/>
            <person name="DePew J."/>
            <person name="Purushe J."/>
            <person name="Matthias M.A."/>
            <person name="Vinetz J.M."/>
            <person name="Sutton G.G."/>
            <person name="Nierman W.C."/>
            <person name="Fouts D.E."/>
        </authorList>
    </citation>
    <scope>NUCLEOTIDE SEQUENCE [LARGE SCALE GENOMIC DNA]</scope>
    <source>
        <strain evidence="1 2">ZUN142</strain>
    </source>
</reference>
<comment type="caution">
    <text evidence="1">The sequence shown here is derived from an EMBL/GenBank/DDBJ whole genome shotgun (WGS) entry which is preliminary data.</text>
</comment>
<evidence type="ECO:0000313" key="1">
    <source>
        <dbReference type="EMBL" id="EMO38977.1"/>
    </source>
</evidence>